<gene>
    <name evidence="1" type="ORF">BECKUNK1418G_GA0071005_10734</name>
    <name evidence="2" type="ORF">BECKUNK1418H_GA0071006_10744</name>
</gene>
<accession>A0A451B000</accession>
<evidence type="ECO:0000313" key="2">
    <source>
        <dbReference type="EMBL" id="VFK71605.1"/>
    </source>
</evidence>
<name>A0A451B000_9GAMM</name>
<evidence type="ECO:0000313" key="1">
    <source>
        <dbReference type="EMBL" id="VFK65921.1"/>
    </source>
</evidence>
<proteinExistence type="predicted"/>
<dbReference type="EMBL" id="CAADFZ010000073">
    <property type="protein sequence ID" value="VFK65921.1"/>
    <property type="molecule type" value="Genomic_DNA"/>
</dbReference>
<sequence length="74" mass="8861">MFRMHKISRAAKNDIFSESFDRFMEDFLGNGLYEKAISYKFRKNKNMLALRARLQTGCSLRRRQFFGDFCFSDT</sequence>
<protein>
    <submittedName>
        <fullName evidence="2">Uncharacterized protein</fullName>
    </submittedName>
</protein>
<reference evidence="2" key="1">
    <citation type="submission" date="2019-02" db="EMBL/GenBank/DDBJ databases">
        <authorList>
            <person name="Gruber-Vodicka R. H."/>
            <person name="Seah K. B. B."/>
        </authorList>
    </citation>
    <scope>NUCLEOTIDE SEQUENCE</scope>
    <source>
        <strain evidence="2">BECK_BY19</strain>
        <strain evidence="1">BECK_BY8</strain>
    </source>
</reference>
<dbReference type="EMBL" id="CAADGD010000074">
    <property type="protein sequence ID" value="VFK71605.1"/>
    <property type="molecule type" value="Genomic_DNA"/>
</dbReference>
<organism evidence="2">
    <name type="scientific">Candidatus Kentrum sp. UNK</name>
    <dbReference type="NCBI Taxonomy" id="2126344"/>
    <lineage>
        <taxon>Bacteria</taxon>
        <taxon>Pseudomonadati</taxon>
        <taxon>Pseudomonadota</taxon>
        <taxon>Gammaproteobacteria</taxon>
        <taxon>Candidatus Kentrum</taxon>
    </lineage>
</organism>
<dbReference type="AlphaFoldDB" id="A0A451B000"/>